<organism evidence="8 9">
    <name type="scientific">Lagenidium giganteum</name>
    <dbReference type="NCBI Taxonomy" id="4803"/>
    <lineage>
        <taxon>Eukaryota</taxon>
        <taxon>Sar</taxon>
        <taxon>Stramenopiles</taxon>
        <taxon>Oomycota</taxon>
        <taxon>Peronosporomycetes</taxon>
        <taxon>Pythiales</taxon>
        <taxon>Pythiaceae</taxon>
    </lineage>
</organism>
<reference evidence="8" key="1">
    <citation type="submission" date="2022-11" db="EMBL/GenBank/DDBJ databases">
        <authorList>
            <person name="Morgan W.R."/>
            <person name="Tartar A."/>
        </authorList>
    </citation>
    <scope>NUCLEOTIDE SEQUENCE</scope>
    <source>
        <strain evidence="8">ARSEF 373</strain>
    </source>
</reference>
<dbReference type="Gene3D" id="1.10.3860.10">
    <property type="entry name" value="Sodium:dicarboxylate symporter"/>
    <property type="match status" value="1"/>
</dbReference>
<evidence type="ECO:0000313" key="8">
    <source>
        <dbReference type="EMBL" id="DBA04139.1"/>
    </source>
</evidence>
<feature type="transmembrane region" description="Helical" evidence="7">
    <location>
        <begin position="167"/>
        <end position="189"/>
    </location>
</feature>
<feature type="transmembrane region" description="Helical" evidence="7">
    <location>
        <begin position="134"/>
        <end position="155"/>
    </location>
</feature>
<evidence type="ECO:0000256" key="7">
    <source>
        <dbReference type="RuleBase" id="RU361216"/>
    </source>
</evidence>
<keyword evidence="5 7" id="KW-1133">Transmembrane helix</keyword>
<evidence type="ECO:0000256" key="4">
    <source>
        <dbReference type="ARBA" id="ARBA00022692"/>
    </source>
</evidence>
<keyword evidence="3" id="KW-1003">Cell membrane</keyword>
<feature type="transmembrane region" description="Helical" evidence="7">
    <location>
        <begin position="426"/>
        <end position="446"/>
    </location>
</feature>
<feature type="transmembrane region" description="Helical" evidence="7">
    <location>
        <begin position="305"/>
        <end position="323"/>
    </location>
</feature>
<evidence type="ECO:0000256" key="3">
    <source>
        <dbReference type="ARBA" id="ARBA00022475"/>
    </source>
</evidence>
<dbReference type="InterPro" id="IPR001991">
    <property type="entry name" value="Na-dicarboxylate_symporter"/>
</dbReference>
<reference evidence="8" key="2">
    <citation type="journal article" date="2023" name="Microbiol Resour">
        <title>Decontamination and Annotation of the Draft Genome Sequence of the Oomycete Lagenidium giganteum ARSEF 373.</title>
        <authorList>
            <person name="Morgan W.R."/>
            <person name="Tartar A."/>
        </authorList>
    </citation>
    <scope>NUCLEOTIDE SEQUENCE</scope>
    <source>
        <strain evidence="8">ARSEF 373</strain>
    </source>
</reference>
<feature type="transmembrane region" description="Helical" evidence="7">
    <location>
        <begin position="355"/>
        <end position="380"/>
    </location>
</feature>
<dbReference type="PANTHER" id="PTHR42865">
    <property type="entry name" value="PROTON/GLUTAMATE-ASPARTATE SYMPORTER"/>
    <property type="match status" value="1"/>
</dbReference>
<name>A0AAV2ZGH6_9STRA</name>
<proteinExistence type="inferred from homology"/>
<feature type="transmembrane region" description="Helical" evidence="7">
    <location>
        <begin position="94"/>
        <end position="114"/>
    </location>
</feature>
<dbReference type="EMBL" id="DAKRPA010000011">
    <property type="protein sequence ID" value="DBA04139.1"/>
    <property type="molecule type" value="Genomic_DNA"/>
</dbReference>
<keyword evidence="6 7" id="KW-0472">Membrane</keyword>
<keyword evidence="4 7" id="KW-0812">Transmembrane</keyword>
<dbReference type="PRINTS" id="PR00173">
    <property type="entry name" value="EDTRNSPORT"/>
</dbReference>
<feature type="transmembrane region" description="Helical" evidence="7">
    <location>
        <begin position="278"/>
        <end position="298"/>
    </location>
</feature>
<dbReference type="AlphaFoldDB" id="A0AAV2ZGH6"/>
<feature type="transmembrane region" description="Helical" evidence="7">
    <location>
        <begin position="466"/>
        <end position="486"/>
    </location>
</feature>
<dbReference type="PANTHER" id="PTHR42865:SF7">
    <property type="entry name" value="PROTON_GLUTAMATE-ASPARTATE SYMPORTER"/>
    <property type="match status" value="1"/>
</dbReference>
<dbReference type="Proteomes" id="UP001146120">
    <property type="component" value="Unassembled WGS sequence"/>
</dbReference>
<dbReference type="SUPFAM" id="SSF118215">
    <property type="entry name" value="Proton glutamate symport protein"/>
    <property type="match status" value="1"/>
</dbReference>
<dbReference type="InterPro" id="IPR036458">
    <property type="entry name" value="Na:dicarbo_symporter_sf"/>
</dbReference>
<sequence>MAPAKRPGIILYNDPYGSERDFEEVLTPMEPIVSPAAYVPDGKHYAPVKHPGQSSISGGTRSGYGFEAHTLGGAFPDDDYEEASCIKRMLGSTLAQVLVGVVCGVAVGAIMSSTKASADVNELVSLPGKVFLRLLKLLVIPMVFACLTTGVVTIVQLGKVSAVGSRTVLYFIGMSTICAMLSLTVAMTLRSLQPHREFAPTKKPHASMHFMCSNNKYAQLVNDSAVSCNADAAGNMTQLELIDITGAVVRGAVAKVAVSDQITGIINSIIPNNIMDTFQQGVLMGVISFSLAFGTAAIQSAEADNSILLVVLTQFNSVFYFMITRLIDWSPLAVFSLVASSLGSQGSMISAIKHVGVLILCQIINFVTLQLVIYPCLLWLSTRKNPFDYMRQMLPCVAFAFGCASSLATLPVTLRCVESTREVSRSLLQFVVTIGCTVHMNGTAMMFPNTVVFLASTSSTDIEIGWVQMAIIVVVAVLGSIGVAPIPNAGLVMIFSVWSTAFPNDEFPTSFSYIVAIYWYIDRVNTFNNVVGDTYIARIIAEQVDETYETAMR</sequence>
<evidence type="ECO:0000256" key="5">
    <source>
        <dbReference type="ARBA" id="ARBA00022989"/>
    </source>
</evidence>
<evidence type="ECO:0000256" key="6">
    <source>
        <dbReference type="ARBA" id="ARBA00023136"/>
    </source>
</evidence>
<keyword evidence="7" id="KW-0769">Symport</keyword>
<keyword evidence="2 7" id="KW-0813">Transport</keyword>
<evidence type="ECO:0000256" key="1">
    <source>
        <dbReference type="ARBA" id="ARBA00004651"/>
    </source>
</evidence>
<protein>
    <recommendedName>
        <fullName evidence="7">Amino acid transporter</fullName>
    </recommendedName>
</protein>
<dbReference type="GO" id="GO:0015293">
    <property type="term" value="F:symporter activity"/>
    <property type="evidence" value="ECO:0007669"/>
    <property type="project" value="UniProtKB-UniRule"/>
</dbReference>
<accession>A0AAV2ZGH6</accession>
<comment type="subcellular location">
    <subcellularLocation>
        <location evidence="1">Cell membrane</location>
        <topology evidence="1">Multi-pass membrane protein</topology>
    </subcellularLocation>
    <subcellularLocation>
        <location evidence="7">Membrane</location>
        <topology evidence="7">Multi-pass membrane protein</topology>
    </subcellularLocation>
</comment>
<feature type="transmembrane region" description="Helical" evidence="7">
    <location>
        <begin position="392"/>
        <end position="414"/>
    </location>
</feature>
<comment type="similarity">
    <text evidence="7">Belongs to the dicarboxylate/amino acid:cation symporter (DAACS) (TC 2.A.23) family.</text>
</comment>
<keyword evidence="9" id="KW-1185">Reference proteome</keyword>
<gene>
    <name evidence="8" type="ORF">N0F65_004247</name>
</gene>
<dbReference type="Pfam" id="PF00375">
    <property type="entry name" value="SDF"/>
    <property type="match status" value="1"/>
</dbReference>
<comment type="caution">
    <text evidence="8">The sequence shown here is derived from an EMBL/GenBank/DDBJ whole genome shotgun (WGS) entry which is preliminary data.</text>
</comment>
<dbReference type="GO" id="GO:0005886">
    <property type="term" value="C:plasma membrane"/>
    <property type="evidence" value="ECO:0007669"/>
    <property type="project" value="UniProtKB-SubCell"/>
</dbReference>
<evidence type="ECO:0000256" key="2">
    <source>
        <dbReference type="ARBA" id="ARBA00022448"/>
    </source>
</evidence>
<evidence type="ECO:0000313" key="9">
    <source>
        <dbReference type="Proteomes" id="UP001146120"/>
    </source>
</evidence>